<dbReference type="Proteomes" id="UP001054252">
    <property type="component" value="Unassembled WGS sequence"/>
</dbReference>
<reference evidence="2 3" key="1">
    <citation type="journal article" date="2021" name="Commun. Biol.">
        <title>The genome of Shorea leprosula (Dipterocarpaceae) highlights the ecological relevance of drought in aseasonal tropical rainforests.</title>
        <authorList>
            <person name="Ng K.K.S."/>
            <person name="Kobayashi M.J."/>
            <person name="Fawcett J.A."/>
            <person name="Hatakeyama M."/>
            <person name="Paape T."/>
            <person name="Ng C.H."/>
            <person name="Ang C.C."/>
            <person name="Tnah L.H."/>
            <person name="Lee C.T."/>
            <person name="Nishiyama T."/>
            <person name="Sese J."/>
            <person name="O'Brien M.J."/>
            <person name="Copetti D."/>
            <person name="Mohd Noor M.I."/>
            <person name="Ong R.C."/>
            <person name="Putra M."/>
            <person name="Sireger I.Z."/>
            <person name="Indrioko S."/>
            <person name="Kosugi Y."/>
            <person name="Izuno A."/>
            <person name="Isagi Y."/>
            <person name="Lee S.L."/>
            <person name="Shimizu K.K."/>
        </authorList>
    </citation>
    <scope>NUCLEOTIDE SEQUENCE [LARGE SCALE GENOMIC DNA]</scope>
    <source>
        <strain evidence="2">214</strain>
    </source>
</reference>
<proteinExistence type="predicted"/>
<evidence type="ECO:0000313" key="3">
    <source>
        <dbReference type="Proteomes" id="UP001054252"/>
    </source>
</evidence>
<organism evidence="2 3">
    <name type="scientific">Rubroshorea leprosula</name>
    <dbReference type="NCBI Taxonomy" id="152421"/>
    <lineage>
        <taxon>Eukaryota</taxon>
        <taxon>Viridiplantae</taxon>
        <taxon>Streptophyta</taxon>
        <taxon>Embryophyta</taxon>
        <taxon>Tracheophyta</taxon>
        <taxon>Spermatophyta</taxon>
        <taxon>Magnoliopsida</taxon>
        <taxon>eudicotyledons</taxon>
        <taxon>Gunneridae</taxon>
        <taxon>Pentapetalae</taxon>
        <taxon>rosids</taxon>
        <taxon>malvids</taxon>
        <taxon>Malvales</taxon>
        <taxon>Dipterocarpaceae</taxon>
        <taxon>Rubroshorea</taxon>
    </lineage>
</organism>
<dbReference type="AlphaFoldDB" id="A0AAV5KYS8"/>
<dbReference type="EMBL" id="BPVZ01000084">
    <property type="protein sequence ID" value="GKV29861.1"/>
    <property type="molecule type" value="Genomic_DNA"/>
</dbReference>
<feature type="region of interest" description="Disordered" evidence="1">
    <location>
        <begin position="1"/>
        <end position="53"/>
    </location>
</feature>
<keyword evidence="3" id="KW-1185">Reference proteome</keyword>
<feature type="compositionally biased region" description="Basic and acidic residues" evidence="1">
    <location>
        <begin position="1"/>
        <end position="11"/>
    </location>
</feature>
<comment type="caution">
    <text evidence="2">The sequence shown here is derived from an EMBL/GenBank/DDBJ whole genome shotgun (WGS) entry which is preliminary data.</text>
</comment>
<feature type="compositionally biased region" description="Low complexity" evidence="1">
    <location>
        <begin position="27"/>
        <end position="41"/>
    </location>
</feature>
<sequence length="69" mass="7633">MESRDPDDKAGKNPVRNQKRDRQGEGSSSSAPYNSSTPTSSHIAITDGQKKGAMDRIKRLKKYLCFGSF</sequence>
<name>A0AAV5KYS8_9ROSI</name>
<gene>
    <name evidence="2" type="ORF">SLEP1_g38746</name>
</gene>
<evidence type="ECO:0000256" key="1">
    <source>
        <dbReference type="SAM" id="MobiDB-lite"/>
    </source>
</evidence>
<evidence type="ECO:0000313" key="2">
    <source>
        <dbReference type="EMBL" id="GKV29861.1"/>
    </source>
</evidence>
<accession>A0AAV5KYS8</accession>
<protein>
    <submittedName>
        <fullName evidence="2">Uncharacterized protein</fullName>
    </submittedName>
</protein>